<dbReference type="InterPro" id="IPR041784">
    <property type="entry name" value="FAK1/PYK2_FERM_C"/>
</dbReference>
<dbReference type="Gene3D" id="2.30.29.30">
    <property type="entry name" value="Pleckstrin-homology domain (PH domain)/Phosphotyrosine-binding domain (PTB)"/>
    <property type="match status" value="1"/>
</dbReference>
<dbReference type="SUPFAM" id="SSF68993">
    <property type="entry name" value="FAT domain of focal adhesion kinase"/>
    <property type="match status" value="1"/>
</dbReference>
<dbReference type="FunFam" id="3.30.200.20:FF:000194">
    <property type="entry name" value="protein-tyrosine kinase 2-beta isoform X1"/>
    <property type="match status" value="1"/>
</dbReference>
<dbReference type="GeneID" id="108734385"/>
<keyword evidence="7" id="KW-0963">Cytoplasm</keyword>
<dbReference type="Gene3D" id="3.30.200.20">
    <property type="entry name" value="Phosphorylase Kinase, domain 1"/>
    <property type="match status" value="1"/>
</dbReference>
<dbReference type="Gene3D" id="1.20.120.330">
    <property type="entry name" value="Nucleotidyltransferases domain 2"/>
    <property type="match status" value="1"/>
</dbReference>
<dbReference type="InterPro" id="IPR001245">
    <property type="entry name" value="Ser-Thr/Tyr_kinase_cat_dom"/>
</dbReference>
<dbReference type="SMART" id="SM00295">
    <property type="entry name" value="B41"/>
    <property type="match status" value="1"/>
</dbReference>
<dbReference type="InterPro" id="IPR041390">
    <property type="entry name" value="FADK_N"/>
</dbReference>
<evidence type="ECO:0000256" key="12">
    <source>
        <dbReference type="ARBA" id="ARBA00022840"/>
    </source>
</evidence>
<feature type="compositionally biased region" description="Polar residues" evidence="21">
    <location>
        <begin position="923"/>
        <end position="946"/>
    </location>
</feature>
<evidence type="ECO:0000256" key="9">
    <source>
        <dbReference type="ARBA" id="ARBA00022679"/>
    </source>
</evidence>
<dbReference type="PRINTS" id="PR00109">
    <property type="entry name" value="TYRKINASE"/>
</dbReference>
<dbReference type="Gene3D" id="1.20.80.10">
    <property type="match status" value="1"/>
</dbReference>
<dbReference type="InterPro" id="IPR011009">
    <property type="entry name" value="Kinase-like_dom_sf"/>
</dbReference>
<comment type="subcellular location">
    <subcellularLocation>
        <location evidence="1">Cell junction</location>
        <location evidence="1">Focal adhesion</location>
    </subcellularLocation>
    <subcellularLocation>
        <location evidence="3">Cell membrane</location>
        <topology evidence="3">Peripheral membrane protein</topology>
        <orientation evidence="3">Cytoplasmic side</orientation>
    </subcellularLocation>
    <subcellularLocation>
        <location evidence="2">Cell projection</location>
    </subcellularLocation>
    <subcellularLocation>
        <location evidence="4">Cytoplasm</location>
    </subcellularLocation>
</comment>
<sequence length="1475" mass="165884">MLKCGINGSAGSSTMLELVKKANFFTGGGGPVTYTAQYTPGITKRKDKTVRTFIQIRPKSLLCSGNSEESYSYHNPSDTWKFHRPRPKSYSDVSPTTPVSTGSPVRCVPARSNMDSPKKSPQNSPACADKATLKVHLPNGGFNVVKYGDAIDVKGIISLVTERLSTGERYYKNSYAMRLRHVTTGEIHWLHQDTTMYQVQEKYFKKHPSSEWRYELRVRYLPPNLYDLYEKDKVTFFFYYDQVRNDYLSSNLSIDQDAAVQLCCLEIRYFFKDMPQVALDKKSNFEYLEREEGMHKFLPRKILESMKPKTLRKSIQTHFKKFSQLNEVECMFKFFDILGLYYKYDQERFRVDLGSSWSVPVELVIGPDLGISYTTVQVSSTTKIAEFDQIQAIQTLVSDCDEHKKATLQLKVAGAQEILFITCPNLDTAESLADLIDGYYRLNTPNHSSIWTRKATVWKQFPCPCKDAHPQKSKLSKRESDNSHGTMLSEDYAEIVDEEGDYSTPTTKNYQLLRSQIELGDILGEGQFGDVHKGTFKTKDSNVVPVAVKTCKNPDPATAEKFLEEAYIMQKFDHQHIIKLIGICPDSPVWIVMELAKLGELRAYLQSNKNRLDLASLILYTFQLSTALSYLESKKFVHRDIAARNVLVSSHTCVKLADFGLSRWMGEEQSYYKASKGKLPIKWMSPESINFRRFTTASDVWMFGVCMWEILMLGVKPFQGIKNNDVIGKIENGERLALPPNCPPRLYSLMSQCWSYEPSKRPSFKEIKEILQEILIEERSAAQETMRRENRRVAAMSWGSTDDSPPPKPARFPMQGVDSSSLASLNSFGGASCPPQTYIVAQNPEVLAHLMKENESRSLCPSAYTTPASVFNTIAVDFEKKEDDKEPVLKTCPIPVQSLHKLDPEIPENAVLEQKLLERKSSKGSGESTPKTGSLERSSRYSSKTNSMEKKSCSLEKKSNSLEKNSRFESPRGSVDKTVGIFSPKMGSLERKSQKGSPKMGSLERNTTIGKQTTTFSPKMGSLERNVHLSYTQPPPILYETDDIPDFHPHPTVYQFPVTQREMQLPEENIYDFGGADVKSCAHKQPFFAQKVTNDSKSQVQPTSSQQSLYGDQLLLQHNPLIHNDVTSDFNRRVLEQKLKQQQIESEEDSKWLAETESNLKKRLSVLSFSETDTLRDGSQSLTSLPASPLSSSLSTSTPYQLSSSIASMSMSGNGLQSSTGSQSSSKSHSPAGSVTSTLTLTEKNEYLRTHGKLQPQQQQQQQENDDSKKKVEPQPTADLDRTNDRVYECTTLVVKAVMSLSQGVQQSHADQYLNLVRNVGLALRNLLSSVDELVTAFPSSAHREVEMAHKVLAKDMTELVNTMKLAQQYSNTTLDAEYRKGMLGSAHILAMDSKNLLDVVDAIRIKFPHVNQYITNRAIFHPQSQVASNPPDPSINFSPTPVTCTFIQSPAFSQKAHMSNSSSSALTTNEVGNS</sequence>
<dbReference type="GO" id="GO:0004715">
    <property type="term" value="F:non-membrane spanning protein tyrosine kinase activity"/>
    <property type="evidence" value="ECO:0007669"/>
    <property type="project" value="UniProtKB-EC"/>
</dbReference>
<dbReference type="SUPFAM" id="SSF56112">
    <property type="entry name" value="Protein kinase-like (PK-like)"/>
    <property type="match status" value="1"/>
</dbReference>
<dbReference type="GO" id="GO:0008284">
    <property type="term" value="P:positive regulation of cell population proliferation"/>
    <property type="evidence" value="ECO:0007669"/>
    <property type="project" value="UniProtKB-ARBA"/>
</dbReference>
<feature type="region of interest" description="Disordered" evidence="21">
    <location>
        <begin position="917"/>
        <end position="980"/>
    </location>
</feature>
<dbReference type="FunFam" id="1.20.80.10:FF:000004">
    <property type="entry name" value="Protein-tyrosine kinase 2-beta isoform 1"/>
    <property type="match status" value="1"/>
</dbReference>
<dbReference type="GO" id="GO:0005524">
    <property type="term" value="F:ATP binding"/>
    <property type="evidence" value="ECO:0007669"/>
    <property type="project" value="UniProtKB-UniRule"/>
</dbReference>
<keyword evidence="24" id="KW-1185">Reference proteome</keyword>
<dbReference type="Pfam" id="PF03623">
    <property type="entry name" value="Focal_AT"/>
    <property type="match status" value="1"/>
</dbReference>
<dbReference type="PROSITE" id="PS50057">
    <property type="entry name" value="FERM_3"/>
    <property type="match status" value="1"/>
</dbReference>
<dbReference type="SMART" id="SM00219">
    <property type="entry name" value="TyrKc"/>
    <property type="match status" value="1"/>
</dbReference>
<dbReference type="FunFam" id="1.10.510.10:FF:000039">
    <property type="entry name" value="Focal adhesion kinase, isoform D"/>
    <property type="match status" value="1"/>
</dbReference>
<dbReference type="PANTHER" id="PTHR46221">
    <property type="entry name" value="FERM AND PDZ DOMAIN-CONTAINING PROTEIN FAMILY MEMBER"/>
    <property type="match status" value="1"/>
</dbReference>
<dbReference type="PROSITE" id="PS00109">
    <property type="entry name" value="PROTEIN_KINASE_TYR"/>
    <property type="match status" value="1"/>
</dbReference>
<dbReference type="RefSeq" id="XP_025831630.1">
    <property type="nucleotide sequence ID" value="XM_025975845.1"/>
</dbReference>
<dbReference type="InterPro" id="IPR011993">
    <property type="entry name" value="PH-like_dom_sf"/>
</dbReference>
<dbReference type="KEGG" id="apln:108734385"/>
<dbReference type="SUPFAM" id="SSF47031">
    <property type="entry name" value="Second domain of FERM"/>
    <property type="match status" value="1"/>
</dbReference>
<organism evidence="24 26">
    <name type="scientific">Agrilus planipennis</name>
    <name type="common">Emerald ash borer</name>
    <name type="synonym">Agrilus marcopoli</name>
    <dbReference type="NCBI Taxonomy" id="224129"/>
    <lineage>
        <taxon>Eukaryota</taxon>
        <taxon>Metazoa</taxon>
        <taxon>Ecdysozoa</taxon>
        <taxon>Arthropoda</taxon>
        <taxon>Hexapoda</taxon>
        <taxon>Insecta</taxon>
        <taxon>Pterygota</taxon>
        <taxon>Neoptera</taxon>
        <taxon>Endopterygota</taxon>
        <taxon>Coleoptera</taxon>
        <taxon>Polyphaga</taxon>
        <taxon>Elateriformia</taxon>
        <taxon>Buprestoidea</taxon>
        <taxon>Buprestidae</taxon>
        <taxon>Agrilinae</taxon>
        <taxon>Agrilus</taxon>
    </lineage>
</organism>
<evidence type="ECO:0000256" key="2">
    <source>
        <dbReference type="ARBA" id="ARBA00004316"/>
    </source>
</evidence>
<keyword evidence="11 25" id="KW-0418">Kinase</keyword>
<dbReference type="EC" id="2.7.10.2" evidence="5"/>
<dbReference type="GO" id="GO:0007172">
    <property type="term" value="P:signal complex assembly"/>
    <property type="evidence" value="ECO:0007669"/>
    <property type="project" value="InterPro"/>
</dbReference>
<dbReference type="GO" id="GO:0042995">
    <property type="term" value="C:cell projection"/>
    <property type="evidence" value="ECO:0007669"/>
    <property type="project" value="UniProtKB-SubCell"/>
</dbReference>
<dbReference type="Gene3D" id="1.10.510.10">
    <property type="entry name" value="Transferase(Phosphotransferase) domain 1"/>
    <property type="match status" value="1"/>
</dbReference>
<dbReference type="GO" id="GO:0005886">
    <property type="term" value="C:plasma membrane"/>
    <property type="evidence" value="ECO:0007669"/>
    <property type="project" value="UniProtKB-SubCell"/>
</dbReference>
<feature type="binding site" evidence="20">
    <location>
        <position position="549"/>
    </location>
    <ligand>
        <name>ATP</name>
        <dbReference type="ChEBI" id="CHEBI:30616"/>
    </ligand>
</feature>
<dbReference type="CTD" id="37233"/>
<keyword evidence="9" id="KW-0808">Transferase</keyword>
<keyword evidence="13" id="KW-0965">Cell junction</keyword>
<evidence type="ECO:0000256" key="14">
    <source>
        <dbReference type="ARBA" id="ARBA00022999"/>
    </source>
</evidence>
<evidence type="ECO:0000313" key="25">
    <source>
        <dbReference type="RefSeq" id="XP_025831630.1"/>
    </source>
</evidence>
<evidence type="ECO:0000256" key="13">
    <source>
        <dbReference type="ARBA" id="ARBA00022949"/>
    </source>
</evidence>
<keyword evidence="8" id="KW-0597">Phosphoprotein</keyword>
<comment type="catalytic activity">
    <reaction evidence="18">
        <text>L-tyrosyl-[protein] + ATP = O-phospho-L-tyrosyl-[protein] + ADP + H(+)</text>
        <dbReference type="Rhea" id="RHEA:10596"/>
        <dbReference type="Rhea" id="RHEA-COMP:10136"/>
        <dbReference type="Rhea" id="RHEA-COMP:20101"/>
        <dbReference type="ChEBI" id="CHEBI:15378"/>
        <dbReference type="ChEBI" id="CHEBI:30616"/>
        <dbReference type="ChEBI" id="CHEBI:46858"/>
        <dbReference type="ChEBI" id="CHEBI:61978"/>
        <dbReference type="ChEBI" id="CHEBI:456216"/>
        <dbReference type="EC" id="2.7.10.2"/>
    </reaction>
</comment>
<dbReference type="GO" id="GO:0005737">
    <property type="term" value="C:cytoplasm"/>
    <property type="evidence" value="ECO:0007669"/>
    <property type="project" value="UniProtKB-SubCell"/>
</dbReference>
<keyword evidence="6" id="KW-1003">Cell membrane</keyword>
<dbReference type="GO" id="GO:0030182">
    <property type="term" value="P:neuron differentiation"/>
    <property type="evidence" value="ECO:0007669"/>
    <property type="project" value="UniProtKB-ARBA"/>
</dbReference>
<protein>
    <recommendedName>
        <fullName evidence="5">non-specific protein-tyrosine kinase</fullName>
        <ecNumber evidence="5">2.7.10.2</ecNumber>
    </recommendedName>
</protein>
<evidence type="ECO:0000259" key="23">
    <source>
        <dbReference type="PROSITE" id="PS50057"/>
    </source>
</evidence>
<keyword evidence="15" id="KW-0472">Membrane</keyword>
<dbReference type="InterPro" id="IPR029071">
    <property type="entry name" value="Ubiquitin-like_domsf"/>
</dbReference>
<evidence type="ECO:0000259" key="22">
    <source>
        <dbReference type="PROSITE" id="PS50011"/>
    </source>
</evidence>
<accession>A0A7F5R6N4</accession>
<evidence type="ECO:0000256" key="3">
    <source>
        <dbReference type="ARBA" id="ARBA00004413"/>
    </source>
</evidence>
<reference evidence="25 26" key="1">
    <citation type="submission" date="2025-04" db="UniProtKB">
        <authorList>
            <consortium name="RefSeq"/>
        </authorList>
    </citation>
    <scope>IDENTIFICATION</scope>
    <source>
        <tissue evidence="25 26">Entire body</tissue>
    </source>
</reference>
<dbReference type="Pfam" id="PF00373">
    <property type="entry name" value="FERM_M"/>
    <property type="match status" value="1"/>
</dbReference>
<evidence type="ECO:0000256" key="1">
    <source>
        <dbReference type="ARBA" id="ARBA00004246"/>
    </source>
</evidence>
<dbReference type="Proteomes" id="UP000192223">
    <property type="component" value="Unplaced"/>
</dbReference>
<proteinExistence type="inferred from homology"/>
<evidence type="ECO:0000256" key="20">
    <source>
        <dbReference type="PROSITE-ProRule" id="PRU10141"/>
    </source>
</evidence>
<evidence type="ECO:0000256" key="19">
    <source>
        <dbReference type="ARBA" id="ARBA00061333"/>
    </source>
</evidence>
<evidence type="ECO:0000313" key="27">
    <source>
        <dbReference type="RefSeq" id="XP_025831632.1"/>
    </source>
</evidence>
<dbReference type="InterPro" id="IPR036137">
    <property type="entry name" value="Focal_adhe_kin_target_dom_sf"/>
</dbReference>
<evidence type="ECO:0000256" key="17">
    <source>
        <dbReference type="ARBA" id="ARBA00023273"/>
    </source>
</evidence>
<dbReference type="RefSeq" id="XP_025831631.1">
    <property type="nucleotide sequence ID" value="XM_025975846.1"/>
</dbReference>
<dbReference type="InterPro" id="IPR019749">
    <property type="entry name" value="Band_41_domain"/>
</dbReference>
<keyword evidence="12 20" id="KW-0067">ATP-binding</keyword>
<feature type="region of interest" description="Disordered" evidence="21">
    <location>
        <begin position="1173"/>
        <end position="1239"/>
    </location>
</feature>
<dbReference type="PANTHER" id="PTHR46221:SF9">
    <property type="entry name" value="NON-SPECIFIC PROTEIN-TYROSINE KINASE"/>
    <property type="match status" value="1"/>
</dbReference>
<evidence type="ECO:0000313" key="24">
    <source>
        <dbReference type="Proteomes" id="UP000192223"/>
    </source>
</evidence>
<dbReference type="Pfam" id="PF21477">
    <property type="entry name" value="FERM_C_FAK1"/>
    <property type="match status" value="1"/>
</dbReference>
<evidence type="ECO:0000256" key="10">
    <source>
        <dbReference type="ARBA" id="ARBA00022741"/>
    </source>
</evidence>
<evidence type="ECO:0000256" key="8">
    <source>
        <dbReference type="ARBA" id="ARBA00022553"/>
    </source>
</evidence>
<dbReference type="InterPro" id="IPR008266">
    <property type="entry name" value="Tyr_kinase_AS"/>
</dbReference>
<feature type="compositionally biased region" description="Basic and acidic residues" evidence="21">
    <location>
        <begin position="947"/>
        <end position="970"/>
    </location>
</feature>
<evidence type="ECO:0000256" key="18">
    <source>
        <dbReference type="ARBA" id="ARBA00051245"/>
    </source>
</evidence>
<feature type="compositionally biased region" description="Basic and acidic residues" evidence="21">
    <location>
        <begin position="1266"/>
        <end position="1284"/>
    </location>
</feature>
<dbReference type="InterPro" id="IPR000719">
    <property type="entry name" value="Prot_kinase_dom"/>
</dbReference>
<dbReference type="RefSeq" id="XP_025831632.1">
    <property type="nucleotide sequence ID" value="XM_025975847.1"/>
</dbReference>
<gene>
    <name evidence="25 26 27" type="primary">LOC108734385</name>
</gene>
<dbReference type="CDD" id="cd14473">
    <property type="entry name" value="FERM_B-lobe"/>
    <property type="match status" value="1"/>
</dbReference>
<feature type="compositionally biased region" description="Polar residues" evidence="21">
    <location>
        <begin position="91"/>
        <end position="103"/>
    </location>
</feature>
<dbReference type="PROSITE" id="PS50011">
    <property type="entry name" value="PROTEIN_KINASE_DOM"/>
    <property type="match status" value="1"/>
</dbReference>
<name>A0A7F5R6N4_AGRPL</name>
<dbReference type="Pfam" id="PF07714">
    <property type="entry name" value="PK_Tyr_Ser-Thr"/>
    <property type="match status" value="1"/>
</dbReference>
<keyword evidence="10 20" id="KW-0547">Nucleotide-binding</keyword>
<dbReference type="Pfam" id="PF18038">
    <property type="entry name" value="FERM_N_2"/>
    <property type="match status" value="1"/>
</dbReference>
<dbReference type="GO" id="GO:0005925">
    <property type="term" value="C:focal adhesion"/>
    <property type="evidence" value="ECO:0007669"/>
    <property type="project" value="UniProtKB-SubCell"/>
</dbReference>
<evidence type="ECO:0000256" key="4">
    <source>
        <dbReference type="ARBA" id="ARBA00004496"/>
    </source>
</evidence>
<dbReference type="InterPro" id="IPR035963">
    <property type="entry name" value="FERM_2"/>
</dbReference>
<keyword evidence="16" id="KW-0829">Tyrosine-protein kinase</keyword>
<evidence type="ECO:0000256" key="16">
    <source>
        <dbReference type="ARBA" id="ARBA00023137"/>
    </source>
</evidence>
<feature type="compositionally biased region" description="Polar residues" evidence="21">
    <location>
        <begin position="113"/>
        <end position="125"/>
    </location>
</feature>
<evidence type="ECO:0000256" key="7">
    <source>
        <dbReference type="ARBA" id="ARBA00022490"/>
    </source>
</evidence>
<dbReference type="InterPro" id="IPR020635">
    <property type="entry name" value="Tyr_kinase_cat_dom"/>
</dbReference>
<feature type="compositionally biased region" description="Low complexity" evidence="21">
    <location>
        <begin position="1179"/>
        <end position="1234"/>
    </location>
</feature>
<dbReference type="SUPFAM" id="SSF50729">
    <property type="entry name" value="PH domain-like"/>
    <property type="match status" value="1"/>
</dbReference>
<dbReference type="InterPro" id="IPR014352">
    <property type="entry name" value="FERM/acyl-CoA-bd_prot_sf"/>
</dbReference>
<comment type="similarity">
    <text evidence="19">Belongs to the protein kinase superfamily. Tyr protein kinase family. Fes/fps subfamily.</text>
</comment>
<evidence type="ECO:0000313" key="26">
    <source>
        <dbReference type="RefSeq" id="XP_025831631.1"/>
    </source>
</evidence>
<evidence type="ECO:0000256" key="5">
    <source>
        <dbReference type="ARBA" id="ARBA00011903"/>
    </source>
</evidence>
<evidence type="ECO:0000256" key="6">
    <source>
        <dbReference type="ARBA" id="ARBA00022475"/>
    </source>
</evidence>
<keyword evidence="17" id="KW-0966">Cell projection</keyword>
<evidence type="ECO:0000256" key="11">
    <source>
        <dbReference type="ARBA" id="ARBA00022777"/>
    </source>
</evidence>
<feature type="domain" description="Protein kinase" evidence="22">
    <location>
        <begin position="517"/>
        <end position="775"/>
    </location>
</feature>
<evidence type="ECO:0000256" key="15">
    <source>
        <dbReference type="ARBA" id="ARBA00023136"/>
    </source>
</evidence>
<feature type="region of interest" description="Disordered" evidence="21">
    <location>
        <begin position="1251"/>
        <end position="1284"/>
    </location>
</feature>
<dbReference type="InterPro" id="IPR000299">
    <property type="entry name" value="FERM_domain"/>
</dbReference>
<feature type="domain" description="FERM" evidence="23">
    <location>
        <begin position="131"/>
        <end position="447"/>
    </location>
</feature>
<dbReference type="GO" id="GO:0009887">
    <property type="term" value="P:animal organ morphogenesis"/>
    <property type="evidence" value="ECO:0007669"/>
    <property type="project" value="UniProtKB-ARBA"/>
</dbReference>
<dbReference type="SUPFAM" id="SSF54236">
    <property type="entry name" value="Ubiquitin-like"/>
    <property type="match status" value="1"/>
</dbReference>
<evidence type="ECO:0000256" key="21">
    <source>
        <dbReference type="SAM" id="MobiDB-lite"/>
    </source>
</evidence>
<dbReference type="Gene3D" id="3.10.20.90">
    <property type="entry name" value="Phosphatidylinositol 3-kinase Catalytic Subunit, Chain A, domain 1"/>
    <property type="match status" value="1"/>
</dbReference>
<dbReference type="CDD" id="cd13190">
    <property type="entry name" value="FERM_C_FAK1"/>
    <property type="match status" value="1"/>
</dbReference>
<keyword evidence="14" id="KW-0727">SH2 domain</keyword>
<dbReference type="CDD" id="cd05056">
    <property type="entry name" value="PTKc_FAK"/>
    <property type="match status" value="1"/>
</dbReference>
<dbReference type="InterPro" id="IPR019748">
    <property type="entry name" value="FERM_central"/>
</dbReference>
<dbReference type="OrthoDB" id="9976756at2759"/>
<dbReference type="InterPro" id="IPR049385">
    <property type="entry name" value="FAK1-like_FERM_C"/>
</dbReference>
<dbReference type="InterPro" id="IPR017441">
    <property type="entry name" value="Protein_kinase_ATP_BS"/>
</dbReference>
<feature type="region of interest" description="Disordered" evidence="21">
    <location>
        <begin position="88"/>
        <end position="126"/>
    </location>
</feature>
<dbReference type="InterPro" id="IPR005189">
    <property type="entry name" value="Focal_adhesion_kin_target_dom"/>
</dbReference>
<dbReference type="PROSITE" id="PS00107">
    <property type="entry name" value="PROTEIN_KINASE_ATP"/>
    <property type="match status" value="1"/>
</dbReference>